<dbReference type="OrthoDB" id="2688021at2759"/>
<evidence type="ECO:0000256" key="1">
    <source>
        <dbReference type="SAM" id="Phobius"/>
    </source>
</evidence>
<keyword evidence="1" id="KW-1133">Transmembrane helix</keyword>
<dbReference type="STRING" id="1507870.A0A1V8SZ13"/>
<dbReference type="Proteomes" id="UP000192596">
    <property type="component" value="Unassembled WGS sequence"/>
</dbReference>
<dbReference type="EMBL" id="NAJO01000022">
    <property type="protein sequence ID" value="OQO04261.1"/>
    <property type="molecule type" value="Genomic_DNA"/>
</dbReference>
<gene>
    <name evidence="2" type="ORF">B0A48_10872</name>
</gene>
<keyword evidence="1" id="KW-0472">Membrane</keyword>
<feature type="transmembrane region" description="Helical" evidence="1">
    <location>
        <begin position="290"/>
        <end position="311"/>
    </location>
</feature>
<dbReference type="AlphaFoldDB" id="A0A1V8SZ13"/>
<feature type="transmembrane region" description="Helical" evidence="1">
    <location>
        <begin position="404"/>
        <end position="422"/>
    </location>
</feature>
<sequence length="497" mass="54695">MYVATTKRQVIHDSAELDEQQPLADRHTSSEQTRTLPPYDQSLSIRKLCILGVAISYGLSLLCFALSMYIYASTRGDKQQDQSVSYEHAPWLLHVAGIGPVSRTVIDLILNGAITICTEILGCIHTVSLRWALHRQGRLRYSSNLRLFTQANSSAANIWYVNGVSSAALITTYTAASQVLLVVADPRYYSPIPARGVMVNGMALLVMAFGLLTQAGIAHLCFYQHGARIPTWSSNVLTITLACLQTEPRTRHRDQRCMLSTHATKYTDCQPTQPQTVQPSLRMTDPSAHYVLLLVWLLCPAVVAWTIGTSLTNLNGWPDGFTSVYLTTNPAVSLLCGTLLIGAMQIFATLGLHSVEMLVNRSRDEVTWRHAYPSPRDRSQRESATGAPKAYNSIRAAATSWQSVGLYLLKPIIHWLFGNSVSELYGDDTGYVFGLMDPPYTAGLAGGALVVAVFATVLAWHRPKGAIPSTWGHIQTLADLIDDWGVGKVEKLYWGDK</sequence>
<name>A0A1V8SZ13_9PEZI</name>
<accession>A0A1V8SZ13</accession>
<feature type="transmembrane region" description="Helical" evidence="1">
    <location>
        <begin position="154"/>
        <end position="176"/>
    </location>
</feature>
<evidence type="ECO:0000313" key="2">
    <source>
        <dbReference type="EMBL" id="OQO04261.1"/>
    </source>
</evidence>
<protein>
    <submittedName>
        <fullName evidence="2">Uncharacterized protein</fullName>
    </submittedName>
</protein>
<keyword evidence="3" id="KW-1185">Reference proteome</keyword>
<feature type="transmembrane region" description="Helical" evidence="1">
    <location>
        <begin position="48"/>
        <end position="72"/>
    </location>
</feature>
<evidence type="ECO:0000313" key="3">
    <source>
        <dbReference type="Proteomes" id="UP000192596"/>
    </source>
</evidence>
<reference evidence="3" key="1">
    <citation type="submission" date="2017-03" db="EMBL/GenBank/DDBJ databases">
        <title>Genomes of endolithic fungi from Antarctica.</title>
        <authorList>
            <person name="Coleine C."/>
            <person name="Masonjones S."/>
            <person name="Stajich J.E."/>
        </authorList>
    </citation>
    <scope>NUCLEOTIDE SEQUENCE [LARGE SCALE GENOMIC DNA]</scope>
    <source>
        <strain evidence="3">CCFEE 5527</strain>
    </source>
</reference>
<keyword evidence="1" id="KW-0812">Transmembrane</keyword>
<comment type="caution">
    <text evidence="2">The sequence shown here is derived from an EMBL/GenBank/DDBJ whole genome shotgun (WGS) entry which is preliminary data.</text>
</comment>
<dbReference type="InParanoid" id="A0A1V8SZ13"/>
<organism evidence="2 3">
    <name type="scientific">Cryoendolithus antarcticus</name>
    <dbReference type="NCBI Taxonomy" id="1507870"/>
    <lineage>
        <taxon>Eukaryota</taxon>
        <taxon>Fungi</taxon>
        <taxon>Dikarya</taxon>
        <taxon>Ascomycota</taxon>
        <taxon>Pezizomycotina</taxon>
        <taxon>Dothideomycetes</taxon>
        <taxon>Dothideomycetidae</taxon>
        <taxon>Cladosporiales</taxon>
        <taxon>Cladosporiaceae</taxon>
        <taxon>Cryoendolithus</taxon>
    </lineage>
</organism>
<feature type="transmembrane region" description="Helical" evidence="1">
    <location>
        <begin position="108"/>
        <end position="133"/>
    </location>
</feature>
<feature type="transmembrane region" description="Helical" evidence="1">
    <location>
        <begin position="196"/>
        <end position="223"/>
    </location>
</feature>
<feature type="transmembrane region" description="Helical" evidence="1">
    <location>
        <begin position="442"/>
        <end position="460"/>
    </location>
</feature>
<proteinExistence type="predicted"/>
<feature type="transmembrane region" description="Helical" evidence="1">
    <location>
        <begin position="331"/>
        <end position="353"/>
    </location>
</feature>